<sequence length="295" mass="33277">MKNIIYNIGYFIKEARIVFKLNFWSNVLSLFSIGLILFVLSLVISGWSISTEVLTLIQNEAEINIYTDEEIDEKSIEKVIEKINLIDGILESRVVQKEEAYERMEKVLGEDAKVLKYFDDNPFHFFIEAKIDVEKIESINKEIKLIPNVQYIRDNREILIRLRSIARGFRILGTFFIAAVGISTIVIISHIIRQGIYNNKDEINTLRLLGASEVFIALPFLMVGLVLTVGGGMIAAALLYTVLIQFYTYISGPLPFIPLPPLQTMAKNLTSMILSISILLGIIGSIIGLSSSKQK</sequence>
<feature type="transmembrane region" description="Helical" evidence="2">
    <location>
        <begin position="23"/>
        <end position="44"/>
    </location>
</feature>
<keyword evidence="1" id="KW-1003">Cell membrane</keyword>
<evidence type="ECO:0000259" key="3">
    <source>
        <dbReference type="Pfam" id="PF18075"/>
    </source>
</evidence>
<gene>
    <name evidence="4" type="ORF">QBE51_00295</name>
</gene>
<accession>A0ABZ2Y4Z2</accession>
<dbReference type="PANTHER" id="PTHR47755:SF1">
    <property type="entry name" value="CELL DIVISION PROTEIN FTSX"/>
    <property type="match status" value="1"/>
</dbReference>
<dbReference type="EMBL" id="CP121687">
    <property type="protein sequence ID" value="WZL70005.1"/>
    <property type="molecule type" value="Genomic_DNA"/>
</dbReference>
<dbReference type="InterPro" id="IPR040690">
    <property type="entry name" value="FtsX_ECD"/>
</dbReference>
<keyword evidence="1 2" id="KW-0472">Membrane</keyword>
<feature type="transmembrane region" description="Helical" evidence="2">
    <location>
        <begin position="212"/>
        <end position="230"/>
    </location>
</feature>
<keyword evidence="1" id="KW-0131">Cell cycle</keyword>
<dbReference type="RefSeq" id="WP_341876969.1">
    <property type="nucleotide sequence ID" value="NZ_CP121687.1"/>
</dbReference>
<keyword evidence="1" id="KW-0132">Cell division</keyword>
<evidence type="ECO:0000256" key="2">
    <source>
        <dbReference type="SAM" id="Phobius"/>
    </source>
</evidence>
<evidence type="ECO:0000313" key="4">
    <source>
        <dbReference type="EMBL" id="WZL70005.1"/>
    </source>
</evidence>
<keyword evidence="2" id="KW-1133">Transmembrane helix</keyword>
<dbReference type="PIRSF" id="PIRSF003097">
    <property type="entry name" value="FtsX"/>
    <property type="match status" value="1"/>
</dbReference>
<reference evidence="4 5" key="1">
    <citation type="submission" date="2023-03" db="EMBL/GenBank/DDBJ databases">
        <title>Novel Species.</title>
        <authorList>
            <person name="Ma S."/>
        </authorList>
    </citation>
    <scope>NUCLEOTIDE SEQUENCE [LARGE SCALE GENOMIC DNA]</scope>
    <source>
        <strain evidence="4 5">LIND6LT2</strain>
    </source>
</reference>
<proteinExistence type="inferred from homology"/>
<evidence type="ECO:0000256" key="1">
    <source>
        <dbReference type="PIRNR" id="PIRNR003097"/>
    </source>
</evidence>
<evidence type="ECO:0000313" key="5">
    <source>
        <dbReference type="Proteomes" id="UP001486565"/>
    </source>
</evidence>
<organism evidence="4 5">
    <name type="scientific">Defluviitalea saccharophila</name>
    <dbReference type="NCBI Taxonomy" id="879970"/>
    <lineage>
        <taxon>Bacteria</taxon>
        <taxon>Bacillati</taxon>
        <taxon>Bacillota</taxon>
        <taxon>Clostridia</taxon>
        <taxon>Lachnospirales</taxon>
        <taxon>Defluviitaleaceae</taxon>
        <taxon>Defluviitalea</taxon>
    </lineage>
</organism>
<feature type="transmembrane region" description="Helical" evidence="2">
    <location>
        <begin position="171"/>
        <end position="192"/>
    </location>
</feature>
<comment type="similarity">
    <text evidence="1">Belongs to the ABC-4 integral membrane protein family. FtsX subfamily.</text>
</comment>
<dbReference type="PANTHER" id="PTHR47755">
    <property type="entry name" value="CELL DIVISION PROTEIN FTSX"/>
    <property type="match status" value="1"/>
</dbReference>
<feature type="transmembrane region" description="Helical" evidence="2">
    <location>
        <begin position="269"/>
        <end position="289"/>
    </location>
</feature>
<name>A0ABZ2Y4Z2_9FIRM</name>
<feature type="domain" description="FtsX extracellular" evidence="3">
    <location>
        <begin position="62"/>
        <end position="151"/>
    </location>
</feature>
<comment type="function">
    <text evidence="1">Part of the ABC transporter FtsEX involved in asymmetric cellular division facilitating the initiation of sporulation.</text>
</comment>
<keyword evidence="2" id="KW-0812">Transmembrane</keyword>
<dbReference type="Gene3D" id="3.30.70.3040">
    <property type="match status" value="1"/>
</dbReference>
<feature type="transmembrane region" description="Helical" evidence="2">
    <location>
        <begin position="237"/>
        <end position="257"/>
    </location>
</feature>
<protein>
    <recommendedName>
        <fullName evidence="1">Cell division protein FtsX</fullName>
    </recommendedName>
</protein>
<dbReference type="Pfam" id="PF18075">
    <property type="entry name" value="FtsX_ECD"/>
    <property type="match status" value="1"/>
</dbReference>
<dbReference type="InterPro" id="IPR004513">
    <property type="entry name" value="FtsX"/>
</dbReference>
<comment type="subcellular location">
    <subcellularLocation>
        <location evidence="1">Cell membrane</location>
    </subcellularLocation>
</comment>
<dbReference type="Proteomes" id="UP001486565">
    <property type="component" value="Chromosome"/>
</dbReference>
<keyword evidence="5" id="KW-1185">Reference proteome</keyword>